<evidence type="ECO:0000256" key="1">
    <source>
        <dbReference type="ARBA" id="ARBA00007637"/>
    </source>
</evidence>
<protein>
    <submittedName>
        <fullName evidence="3">Epimerase</fullName>
    </submittedName>
</protein>
<evidence type="ECO:0000313" key="4">
    <source>
        <dbReference type="Proteomes" id="UP000053707"/>
    </source>
</evidence>
<dbReference type="SUPFAM" id="SSF51735">
    <property type="entry name" value="NAD(P)-binding Rossmann-fold domains"/>
    <property type="match status" value="1"/>
</dbReference>
<dbReference type="RefSeq" id="WP_064394059.1">
    <property type="nucleotide sequence ID" value="NZ_LQIR01000001.1"/>
</dbReference>
<dbReference type="InterPro" id="IPR036291">
    <property type="entry name" value="NAD(P)-bd_dom_sf"/>
</dbReference>
<dbReference type="Proteomes" id="UP000053707">
    <property type="component" value="Unassembled WGS sequence"/>
</dbReference>
<organism evidence="3 4">
    <name type="scientific">Mycobacterium lehmannii</name>
    <dbReference type="NCBI Taxonomy" id="2048550"/>
    <lineage>
        <taxon>Bacteria</taxon>
        <taxon>Bacillati</taxon>
        <taxon>Actinomycetota</taxon>
        <taxon>Actinomycetes</taxon>
        <taxon>Mycobacteriales</taxon>
        <taxon>Mycobacteriaceae</taxon>
        <taxon>Mycobacterium</taxon>
    </lineage>
</organism>
<comment type="caution">
    <text evidence="3">The sequence shown here is derived from an EMBL/GenBank/DDBJ whole genome shotgun (WGS) entry which is preliminary data.</text>
</comment>
<name>A0A101AF49_9MYCO</name>
<dbReference type="InterPro" id="IPR001509">
    <property type="entry name" value="Epimerase_deHydtase"/>
</dbReference>
<dbReference type="PANTHER" id="PTHR43000">
    <property type="entry name" value="DTDP-D-GLUCOSE 4,6-DEHYDRATASE-RELATED"/>
    <property type="match status" value="1"/>
</dbReference>
<reference evidence="3 4" key="1">
    <citation type="submission" date="2016-01" db="EMBL/GenBank/DDBJ databases">
        <authorList>
            <consortium name="TB Trials Study Group"/>
            <person name="Sutton G."/>
            <person name="Brinkac L."/>
            <person name="Sanka R."/>
            <person name="Adams M."/>
            <person name="Lau E.L."/>
            <person name="Macaden R."/>
            <person name="Grewal H.M.S."/>
        </authorList>
    </citation>
    <scope>NUCLEOTIDE SEQUENCE [LARGE SCALE GENOMIC DNA]</scope>
    <source>
        <strain evidence="3 4">IS-1744</strain>
    </source>
</reference>
<dbReference type="Pfam" id="PF01370">
    <property type="entry name" value="Epimerase"/>
    <property type="match status" value="1"/>
</dbReference>
<comment type="similarity">
    <text evidence="1">Belongs to the NAD(P)-dependent epimerase/dehydratase family.</text>
</comment>
<evidence type="ECO:0000259" key="2">
    <source>
        <dbReference type="Pfam" id="PF01370"/>
    </source>
</evidence>
<proteinExistence type="inferred from homology"/>
<gene>
    <name evidence="3" type="ORF">AU192_12650</name>
</gene>
<sequence length="304" mass="33001">MLSGERVLITGPAGRIAYGITKTLARDNEVWGIARFSDPAAREEVEALGVTTRRVDLGDGDFSQLPTDFTYLLHIAADFGEDYERGLRVNAEGTGLLLSHCRGVKAALVMSTVTVYKPHPDPWHPFREDDPIGDAGLPSPQPYSIVKIAEEAIARYCAREFGIPTVIARMGSAYGERGGLPLWHLQAIAEGRPVVARWDPLPYSPIHYDDINAQIPALLDAASVPATIVNFAGDTPVSVQQWCAYFGELLGVSPQVDMQPVPGASVGSVGDHTKRTSITGPCTVDWREGFRAMAAHHYPDRIEA</sequence>
<dbReference type="Gene3D" id="3.40.50.720">
    <property type="entry name" value="NAD(P)-binding Rossmann-like Domain"/>
    <property type="match status" value="1"/>
</dbReference>
<dbReference type="AlphaFoldDB" id="A0A101AF49"/>
<dbReference type="EMBL" id="LQIR01000001">
    <property type="protein sequence ID" value="KUI21265.1"/>
    <property type="molecule type" value="Genomic_DNA"/>
</dbReference>
<accession>A0A101AF49</accession>
<evidence type="ECO:0000313" key="3">
    <source>
        <dbReference type="EMBL" id="KUI21265.1"/>
    </source>
</evidence>
<feature type="domain" description="NAD-dependent epimerase/dehydratase" evidence="2">
    <location>
        <begin position="7"/>
        <end position="177"/>
    </location>
</feature>
<keyword evidence="4" id="KW-1185">Reference proteome</keyword>